<gene>
    <name evidence="12" type="ORF">DWW57_07995</name>
</gene>
<reference evidence="12 13" key="1">
    <citation type="submission" date="2018-08" db="EMBL/GenBank/DDBJ databases">
        <title>A genome reference for cultivated species of the human gut microbiota.</title>
        <authorList>
            <person name="Zou Y."/>
            <person name="Xue W."/>
            <person name="Luo G."/>
        </authorList>
    </citation>
    <scope>NUCLEOTIDE SEQUENCE [LARGE SCALE GENOMIC DNA]</scope>
    <source>
        <strain evidence="12 13">AF16-14</strain>
    </source>
</reference>
<proteinExistence type="inferred from homology"/>
<name>A0A412TTB2_9BACT</name>
<keyword evidence="5" id="KW-0378">Hydrolase</keyword>
<comment type="cofactor">
    <cofactor evidence="1">
        <name>Zn(2+)</name>
        <dbReference type="ChEBI" id="CHEBI:29105"/>
    </cofactor>
</comment>
<evidence type="ECO:0000259" key="11">
    <source>
        <dbReference type="Pfam" id="PF05193"/>
    </source>
</evidence>
<feature type="domain" description="Peptidase M16 C-terminal" evidence="11">
    <location>
        <begin position="675"/>
        <end position="848"/>
    </location>
</feature>
<evidence type="ECO:0000256" key="2">
    <source>
        <dbReference type="ARBA" id="ARBA00007261"/>
    </source>
</evidence>
<evidence type="ECO:0000313" key="13">
    <source>
        <dbReference type="Proteomes" id="UP000284243"/>
    </source>
</evidence>
<dbReference type="RefSeq" id="WP_013611714.1">
    <property type="nucleotide sequence ID" value="NZ_JADMUD010000023.1"/>
</dbReference>
<dbReference type="PANTHER" id="PTHR43690:SF17">
    <property type="entry name" value="PROTEIN YHJJ"/>
    <property type="match status" value="1"/>
</dbReference>
<dbReference type="OMA" id="YYIYNDG"/>
<evidence type="ECO:0000256" key="7">
    <source>
        <dbReference type="ARBA" id="ARBA00023049"/>
    </source>
</evidence>
<dbReference type="GO" id="GO:0006508">
    <property type="term" value="P:proteolysis"/>
    <property type="evidence" value="ECO:0007669"/>
    <property type="project" value="UniProtKB-KW"/>
</dbReference>
<sequence>MRIFLLTFLTVCVFRVSAAPETPFRHGRLDNGLTYYIRATGASAGKADFYLVQNVGALMEEEHQNGLAHVLEHMAFHATEHFPEGVPAFLKRRGIQDLNAYTGADETVYHIDGVPTTDGGLVDSCLLILHDWSGFLQLRADEMEIERKVILEERRQGMDLSQRMQSQLNAYLYNHSKYATHDVIGTPEVLNHFTADEVRAYYHDFYRPDQQAVIVLGDIDPDAVEAGVKRLFAGIPKRVNAKPRVTYAIPDNEEPQYCRLIDEDIPQNAVVLMKRFRKPEFRTLGEQVKDQLCREFYNQIVGERLNDFIQEEDALFLSAQAGVHDVVRHYEGQNIAITPLPGMEKEAVRQVLEQLERIHRYAITDQKLKELTDNYRLGLKQSAAMLRRMPNSVYLKVYQDHFLLGYPLAEVAEKLDAAWHLLDSIDSRAVHAWLDRWNAGDLNRIYAVQGNNPDYPFPDSETLTRLLREARQSSPAPYVQAVADTLPSLMDFTPVAGRIVKTKRLKGPGAEEWTLSNGAKVYYKHNDYESGAFNLLAGSPGGRSLLPAEDLPSADALNTLFLQYGLYKYPARLLNAIMRGHNIDINIDLGERSESISCSSTRDDAEIAFQFFHLTVVHPRFSRPDFDKYVRANKIQRTYAKPTTDDSIASVMQELHTLPSPRIRKTDTAYYAAMDYDRMVEIYDERFRNAADFAFYLVGDLPREEARRLVELYIASLPARNVRETPVHHRYASTASATRDIRLGLPEEKYMVSIEYKNHLKTKASDKICFHVLQKHFDNLFRQIIREDEGGSYGVQLHTEAEDYPFYDQTFAVQFESSQAKGPRMRQIVHDQIRQFIEEGISEDDAEYYLLVLKQEHQKAFAEKNVAYWTENLQFYNRTHTQLDDPRYFDGIIDQIRAKDIVAFARKFFDTAQCIDVVIY</sequence>
<dbReference type="AlphaFoldDB" id="A0A412TTB2"/>
<dbReference type="InterPro" id="IPR007863">
    <property type="entry name" value="Peptidase_M16_C"/>
</dbReference>
<evidence type="ECO:0000256" key="1">
    <source>
        <dbReference type="ARBA" id="ARBA00001947"/>
    </source>
</evidence>
<keyword evidence="4" id="KW-0479">Metal-binding</keyword>
<accession>A0A412TTB2</accession>
<dbReference type="InterPro" id="IPR011765">
    <property type="entry name" value="Pept_M16_N"/>
</dbReference>
<evidence type="ECO:0000256" key="3">
    <source>
        <dbReference type="ARBA" id="ARBA00022670"/>
    </source>
</evidence>
<evidence type="ECO:0000259" key="10">
    <source>
        <dbReference type="Pfam" id="PF00675"/>
    </source>
</evidence>
<feature type="signal peptide" evidence="9">
    <location>
        <begin position="1"/>
        <end position="18"/>
    </location>
</feature>
<organism evidence="12 13">
    <name type="scientific">Odoribacter splanchnicus</name>
    <dbReference type="NCBI Taxonomy" id="28118"/>
    <lineage>
        <taxon>Bacteria</taxon>
        <taxon>Pseudomonadati</taxon>
        <taxon>Bacteroidota</taxon>
        <taxon>Bacteroidia</taxon>
        <taxon>Bacteroidales</taxon>
        <taxon>Odoribacteraceae</taxon>
        <taxon>Odoribacter</taxon>
    </lineage>
</organism>
<dbReference type="InterPro" id="IPR050626">
    <property type="entry name" value="Peptidase_M16"/>
</dbReference>
<dbReference type="InterPro" id="IPR001431">
    <property type="entry name" value="Pept_M16_Zn_BS"/>
</dbReference>
<feature type="chain" id="PRO_5019027047" evidence="9">
    <location>
        <begin position="19"/>
        <end position="920"/>
    </location>
</feature>
<protein>
    <submittedName>
        <fullName evidence="12">Insulinase family protein</fullName>
    </submittedName>
</protein>
<feature type="domain" description="Peptidase M16 N-terminal" evidence="10">
    <location>
        <begin position="50"/>
        <end position="178"/>
    </location>
</feature>
<comment type="caution">
    <text evidence="12">The sequence shown here is derived from an EMBL/GenBank/DDBJ whole genome shotgun (WGS) entry which is preliminary data.</text>
</comment>
<dbReference type="Pfam" id="PF05193">
    <property type="entry name" value="Peptidase_M16_C"/>
    <property type="match status" value="2"/>
</dbReference>
<dbReference type="GO" id="GO:0004222">
    <property type="term" value="F:metalloendopeptidase activity"/>
    <property type="evidence" value="ECO:0007669"/>
    <property type="project" value="InterPro"/>
</dbReference>
<evidence type="ECO:0000256" key="4">
    <source>
        <dbReference type="ARBA" id="ARBA00022723"/>
    </source>
</evidence>
<dbReference type="InterPro" id="IPR011249">
    <property type="entry name" value="Metalloenz_LuxS/M16"/>
</dbReference>
<dbReference type="PROSITE" id="PS00143">
    <property type="entry name" value="INSULINASE"/>
    <property type="match status" value="1"/>
</dbReference>
<feature type="domain" description="Peptidase M16 C-terminal" evidence="11">
    <location>
        <begin position="193"/>
        <end position="371"/>
    </location>
</feature>
<dbReference type="PANTHER" id="PTHR43690">
    <property type="entry name" value="NARDILYSIN"/>
    <property type="match status" value="1"/>
</dbReference>
<keyword evidence="6" id="KW-0862">Zinc</keyword>
<dbReference type="Proteomes" id="UP000284243">
    <property type="component" value="Unassembled WGS sequence"/>
</dbReference>
<evidence type="ECO:0000256" key="8">
    <source>
        <dbReference type="RuleBase" id="RU004447"/>
    </source>
</evidence>
<evidence type="ECO:0000256" key="9">
    <source>
        <dbReference type="SAM" id="SignalP"/>
    </source>
</evidence>
<dbReference type="EMBL" id="QRYC01000008">
    <property type="protein sequence ID" value="RGU56801.1"/>
    <property type="molecule type" value="Genomic_DNA"/>
</dbReference>
<keyword evidence="3" id="KW-0645">Protease</keyword>
<dbReference type="Gene3D" id="3.30.830.10">
    <property type="entry name" value="Metalloenzyme, LuxS/M16 peptidase-like"/>
    <property type="match status" value="4"/>
</dbReference>
<evidence type="ECO:0000256" key="5">
    <source>
        <dbReference type="ARBA" id="ARBA00022801"/>
    </source>
</evidence>
<comment type="similarity">
    <text evidence="2 8">Belongs to the peptidase M16 family.</text>
</comment>
<keyword evidence="7" id="KW-0482">Metalloprotease</keyword>
<dbReference type="Pfam" id="PF00675">
    <property type="entry name" value="Peptidase_M16"/>
    <property type="match status" value="1"/>
</dbReference>
<evidence type="ECO:0000256" key="6">
    <source>
        <dbReference type="ARBA" id="ARBA00022833"/>
    </source>
</evidence>
<keyword evidence="9" id="KW-0732">Signal</keyword>
<dbReference type="GO" id="GO:0046872">
    <property type="term" value="F:metal ion binding"/>
    <property type="evidence" value="ECO:0007669"/>
    <property type="project" value="UniProtKB-KW"/>
</dbReference>
<evidence type="ECO:0000313" key="12">
    <source>
        <dbReference type="EMBL" id="RGU56801.1"/>
    </source>
</evidence>
<dbReference type="SUPFAM" id="SSF63411">
    <property type="entry name" value="LuxS/MPP-like metallohydrolase"/>
    <property type="match status" value="3"/>
</dbReference>
<dbReference type="GeneID" id="61274701"/>